<evidence type="ECO:0000313" key="3">
    <source>
        <dbReference type="Proteomes" id="UP000569329"/>
    </source>
</evidence>
<keyword evidence="3" id="KW-1185">Reference proteome</keyword>
<accession>A0A839DX22</accession>
<dbReference type="AlphaFoldDB" id="A0A839DX22"/>
<evidence type="ECO:0000313" key="2">
    <source>
        <dbReference type="EMBL" id="MBA8826522.1"/>
    </source>
</evidence>
<proteinExistence type="predicted"/>
<protein>
    <submittedName>
        <fullName evidence="2">Uncharacterized protein</fullName>
    </submittedName>
</protein>
<reference evidence="2 3" key="1">
    <citation type="submission" date="2020-07" db="EMBL/GenBank/DDBJ databases">
        <title>Sequencing the genomes of 1000 actinobacteria strains.</title>
        <authorList>
            <person name="Klenk H.-P."/>
        </authorList>
    </citation>
    <scope>NUCLEOTIDE SEQUENCE [LARGE SCALE GENOMIC DNA]</scope>
    <source>
        <strain evidence="2 3">DSM 45975</strain>
    </source>
</reference>
<feature type="region of interest" description="Disordered" evidence="1">
    <location>
        <begin position="58"/>
        <end position="83"/>
    </location>
</feature>
<dbReference type="Proteomes" id="UP000569329">
    <property type="component" value="Unassembled WGS sequence"/>
</dbReference>
<feature type="region of interest" description="Disordered" evidence="1">
    <location>
        <begin position="96"/>
        <end position="145"/>
    </location>
</feature>
<name>A0A839DX22_9PSEU</name>
<evidence type="ECO:0000256" key="1">
    <source>
        <dbReference type="SAM" id="MobiDB-lite"/>
    </source>
</evidence>
<comment type="caution">
    <text evidence="2">The sequence shown here is derived from an EMBL/GenBank/DDBJ whole genome shotgun (WGS) entry which is preliminary data.</text>
</comment>
<feature type="compositionally biased region" description="Basic and acidic residues" evidence="1">
    <location>
        <begin position="110"/>
        <end position="122"/>
    </location>
</feature>
<gene>
    <name evidence="2" type="ORF">FHX42_003898</name>
</gene>
<sequence>MYWLDRNEIDVMAGRCLIESGATGRAEPLLSRAIANYPQEHSRGIALYLSWLTESRARAGDPDAARETPEGERSCGFTVPSARSDNRLEAIERLLPAEGCTGPTVSTESGEGRKATTPEQCHRATSRTTGAWSDAPLPLRSSRST</sequence>
<dbReference type="EMBL" id="JACGWZ010000005">
    <property type="protein sequence ID" value="MBA8826522.1"/>
    <property type="molecule type" value="Genomic_DNA"/>
</dbReference>
<feature type="compositionally biased region" description="Basic and acidic residues" evidence="1">
    <location>
        <begin position="58"/>
        <end position="73"/>
    </location>
</feature>
<organism evidence="2 3">
    <name type="scientific">Halosaccharopolyspora lacisalsi</name>
    <dbReference type="NCBI Taxonomy" id="1000566"/>
    <lineage>
        <taxon>Bacteria</taxon>
        <taxon>Bacillati</taxon>
        <taxon>Actinomycetota</taxon>
        <taxon>Actinomycetes</taxon>
        <taxon>Pseudonocardiales</taxon>
        <taxon>Pseudonocardiaceae</taxon>
        <taxon>Halosaccharopolyspora</taxon>
    </lineage>
</organism>